<protein>
    <submittedName>
        <fullName evidence="2">Uncharacterized protein</fullName>
    </submittedName>
</protein>
<dbReference type="Proteomes" id="UP000053097">
    <property type="component" value="Unassembled WGS sequence"/>
</dbReference>
<sequence>MLLKGRAATAKKYRRHHGKSGARSAAGKRNLAIATRRNSQDRRATLLSARSLLCASYPSPPAPRRTRVRGIGTSIPAGAMHDAVPRDKSGTRRERKREI</sequence>
<gene>
    <name evidence="2" type="ORF">X777_05051</name>
</gene>
<dbReference type="AlphaFoldDB" id="A0A026WGD5"/>
<feature type="compositionally biased region" description="Basic and acidic residues" evidence="1">
    <location>
        <begin position="83"/>
        <end position="99"/>
    </location>
</feature>
<keyword evidence="3" id="KW-1185">Reference proteome</keyword>
<dbReference type="EMBL" id="KK107238">
    <property type="protein sequence ID" value="EZA54766.1"/>
    <property type="molecule type" value="Genomic_DNA"/>
</dbReference>
<evidence type="ECO:0000313" key="3">
    <source>
        <dbReference type="Proteomes" id="UP000053097"/>
    </source>
</evidence>
<evidence type="ECO:0000313" key="2">
    <source>
        <dbReference type="EMBL" id="EZA54766.1"/>
    </source>
</evidence>
<feature type="region of interest" description="Disordered" evidence="1">
    <location>
        <begin position="1"/>
        <end position="42"/>
    </location>
</feature>
<organism evidence="2 3">
    <name type="scientific">Ooceraea biroi</name>
    <name type="common">Clonal raider ant</name>
    <name type="synonym">Cerapachys biroi</name>
    <dbReference type="NCBI Taxonomy" id="2015173"/>
    <lineage>
        <taxon>Eukaryota</taxon>
        <taxon>Metazoa</taxon>
        <taxon>Ecdysozoa</taxon>
        <taxon>Arthropoda</taxon>
        <taxon>Hexapoda</taxon>
        <taxon>Insecta</taxon>
        <taxon>Pterygota</taxon>
        <taxon>Neoptera</taxon>
        <taxon>Endopterygota</taxon>
        <taxon>Hymenoptera</taxon>
        <taxon>Apocrita</taxon>
        <taxon>Aculeata</taxon>
        <taxon>Formicoidea</taxon>
        <taxon>Formicidae</taxon>
        <taxon>Dorylinae</taxon>
        <taxon>Ooceraea</taxon>
    </lineage>
</organism>
<feature type="compositionally biased region" description="Basic residues" evidence="1">
    <location>
        <begin position="9"/>
        <end position="20"/>
    </location>
</feature>
<evidence type="ECO:0000256" key="1">
    <source>
        <dbReference type="SAM" id="MobiDB-lite"/>
    </source>
</evidence>
<accession>A0A026WGD5</accession>
<reference evidence="2 3" key="1">
    <citation type="journal article" date="2014" name="Curr. Biol.">
        <title>The genome of the clonal raider ant Cerapachys biroi.</title>
        <authorList>
            <person name="Oxley P.R."/>
            <person name="Ji L."/>
            <person name="Fetter-Pruneda I."/>
            <person name="McKenzie S.K."/>
            <person name="Li C."/>
            <person name="Hu H."/>
            <person name="Zhang G."/>
            <person name="Kronauer D.J."/>
        </authorList>
    </citation>
    <scope>NUCLEOTIDE SEQUENCE [LARGE SCALE GENOMIC DNA]</scope>
</reference>
<name>A0A026WGD5_OOCBI</name>
<feature type="region of interest" description="Disordered" evidence="1">
    <location>
        <begin position="58"/>
        <end position="99"/>
    </location>
</feature>
<proteinExistence type="predicted"/>